<accession>A0ABY7H6Z5</accession>
<dbReference type="InterPro" id="IPR018683">
    <property type="entry name" value="DUF2169"/>
</dbReference>
<dbReference type="RefSeq" id="WP_269037378.1">
    <property type="nucleotide sequence ID" value="NZ_CP114040.1"/>
</dbReference>
<evidence type="ECO:0000259" key="1">
    <source>
        <dbReference type="Pfam" id="PF09937"/>
    </source>
</evidence>
<gene>
    <name evidence="2" type="ORF">O0S08_02695</name>
</gene>
<proteinExistence type="predicted"/>
<protein>
    <submittedName>
        <fullName evidence="2">DUF2169 domain-containing protein</fullName>
    </submittedName>
</protein>
<keyword evidence="3" id="KW-1185">Reference proteome</keyword>
<feature type="domain" description="DUF2169" evidence="1">
    <location>
        <begin position="30"/>
        <end position="317"/>
    </location>
</feature>
<name>A0ABY7H6Z5_9BACT</name>
<sequence>MLTSGPAAMWCLTNRTPFAAARNWVRYQDGVHWWLVAIRATYDVDHRGRLTLPDEQVPPVLAPEHFGEAGRSSLRYDSDLLEVKPSTDVLVHGSVVAPGERPAASVPVMLRLGSIDKRLVIHGERVYRDGVMGLTTTSPRPFIQQPLRYESAFGGGDFRDPDPARWRFDERNPAGRGFAVNAADVETPAHTIEYASRRPETTGPAGFGPIDRGWLPRRELAGTYDEAWIRERKPLLPRDYDPAFALAAPQDQRPSMPLVGGERMAVSNMTPEGMLVVELPRKRFALSSRFGTTEHEHGTRLTTVLLETDERRLSLIWQSALRVRASDVDYLDETFIEEASA</sequence>
<evidence type="ECO:0000313" key="2">
    <source>
        <dbReference type="EMBL" id="WAS95046.1"/>
    </source>
</evidence>
<organism evidence="2 3">
    <name type="scientific">Nannocystis punicea</name>
    <dbReference type="NCBI Taxonomy" id="2995304"/>
    <lineage>
        <taxon>Bacteria</taxon>
        <taxon>Pseudomonadati</taxon>
        <taxon>Myxococcota</taxon>
        <taxon>Polyangia</taxon>
        <taxon>Nannocystales</taxon>
        <taxon>Nannocystaceae</taxon>
        <taxon>Nannocystis</taxon>
    </lineage>
</organism>
<dbReference type="Proteomes" id="UP001164459">
    <property type="component" value="Chromosome"/>
</dbReference>
<dbReference type="Pfam" id="PF09937">
    <property type="entry name" value="DUF2169"/>
    <property type="match status" value="1"/>
</dbReference>
<dbReference type="EMBL" id="CP114040">
    <property type="protein sequence ID" value="WAS95046.1"/>
    <property type="molecule type" value="Genomic_DNA"/>
</dbReference>
<reference evidence="2" key="1">
    <citation type="submission" date="2022-11" db="EMBL/GenBank/DDBJ databases">
        <title>Minimal conservation of predation-associated metabolite biosynthetic gene clusters underscores biosynthetic potential of Myxococcota including descriptions for ten novel species: Archangium lansinium sp. nov., Myxococcus landrumus sp. nov., Nannocystis bai.</title>
        <authorList>
            <person name="Ahearne A."/>
            <person name="Stevens C."/>
            <person name="Dowd S."/>
        </authorList>
    </citation>
    <scope>NUCLEOTIDE SEQUENCE</scope>
    <source>
        <strain evidence="2">Fl3</strain>
    </source>
</reference>
<evidence type="ECO:0000313" key="3">
    <source>
        <dbReference type="Proteomes" id="UP001164459"/>
    </source>
</evidence>